<evidence type="ECO:0000313" key="8">
    <source>
        <dbReference type="Proteomes" id="UP000274131"/>
    </source>
</evidence>
<keyword evidence="4" id="KW-0963">Cytoplasm</keyword>
<gene>
    <name evidence="7" type="ORF">EVEC_LOCUS1770</name>
</gene>
<dbReference type="Gene3D" id="3.40.50.10890">
    <property type="match status" value="1"/>
</dbReference>
<protein>
    <submittedName>
        <fullName evidence="9">Beta-Casp domain-containing protein</fullName>
    </submittedName>
</protein>
<dbReference type="InterPro" id="IPR022712">
    <property type="entry name" value="Beta_Casp"/>
</dbReference>
<dbReference type="InterPro" id="IPR027074">
    <property type="entry name" value="Integrator_9su"/>
</dbReference>
<dbReference type="WBParaSite" id="EVEC_0000206201-mRNA-1">
    <property type="protein sequence ID" value="EVEC_0000206201-mRNA-1"/>
    <property type="gene ID" value="EVEC_0000206201"/>
</dbReference>
<dbReference type="InterPro" id="IPR036866">
    <property type="entry name" value="RibonucZ/Hydroxyglut_hydro"/>
</dbReference>
<sequence>MATTGCKGRNAPLSDVESSNPFEVGFRPSTCLYPLQFLQKLKIMQLTSLSWQPNRPCILLHWPSVTVLLDCAVDISTLSSFMPVKLPRLSNFSSYNATHTYLKRYGDEVFVDGSVEVHPTVLDYVSLDTVDVILVSNCMSLFALPFMSEKSGFRGLIYTTGPVLELGRLMGLEFIDFIESDDRSSAGDEWKKFEIFNNFPNKPTTSPQNWKSFYTREQFETALKKVDTVSYHDMIDLHGIVKITAYSSGYSIGACNWTILTETEKVVYVSASSSRTSHMKAADWDQFRAADAMILTSISRFPDLNPETSVCNVCAVAVDTLKKNGSVLMPVSPVGTVYDLLEVIAHQMDQQNVSQDVPIYFISPIAKETLAFSSISMEWLSEKKQECFYVPDQAFAHGRMLKNGRLKVYNTSHGAFSRQMRTPCVIFCGHPSLRLGDAIHFLEMWGRDARNAIIMTDPDYPLGDVYGPYRNLAIRAFFYPIDTRLDYMQLNSAIIPDLAPKLILMPDIYSRPPPACPQRLECAINYDPKITFRVGETLNVPSIMRRKRVSLTPEYFPEAVFRAPQGTNGLGLASLDGFLSAFDNNFVLKVPISLERFEKHSYTPVETTVDHFRKRPKLVGSYSLEILQQRLCEVDPHAVMRTVDGGKTLHLPSLGADVRVMDDGFRTQIICESGEGRQKIFEAVSLCLKQLCSA</sequence>
<name>A0A0N4UX21_ENTVE</name>
<evidence type="ECO:0000256" key="4">
    <source>
        <dbReference type="ARBA" id="ARBA00022490"/>
    </source>
</evidence>
<reference evidence="7 8" key="2">
    <citation type="submission" date="2018-10" db="EMBL/GenBank/DDBJ databases">
        <authorList>
            <consortium name="Pathogen Informatics"/>
        </authorList>
    </citation>
    <scope>NUCLEOTIDE SEQUENCE [LARGE SCALE GENOMIC DNA]</scope>
</reference>
<keyword evidence="5" id="KW-0539">Nucleus</keyword>
<dbReference type="GO" id="GO:0005737">
    <property type="term" value="C:cytoplasm"/>
    <property type="evidence" value="ECO:0007669"/>
    <property type="project" value="UniProtKB-SubCell"/>
</dbReference>
<dbReference type="Gene3D" id="3.60.15.10">
    <property type="entry name" value="Ribonuclease Z/Hydroxyacylglutathione hydrolase-like"/>
    <property type="match status" value="1"/>
</dbReference>
<evidence type="ECO:0000313" key="9">
    <source>
        <dbReference type="WBParaSite" id="EVEC_0000206201-mRNA-1"/>
    </source>
</evidence>
<organism evidence="9">
    <name type="scientific">Enterobius vermicularis</name>
    <name type="common">Human pinworm</name>
    <dbReference type="NCBI Taxonomy" id="51028"/>
    <lineage>
        <taxon>Eukaryota</taxon>
        <taxon>Metazoa</taxon>
        <taxon>Ecdysozoa</taxon>
        <taxon>Nematoda</taxon>
        <taxon>Chromadorea</taxon>
        <taxon>Rhabditida</taxon>
        <taxon>Spirurina</taxon>
        <taxon>Oxyuridomorpha</taxon>
        <taxon>Oxyuroidea</taxon>
        <taxon>Oxyuridae</taxon>
        <taxon>Enterobius</taxon>
    </lineage>
</organism>
<keyword evidence="8" id="KW-1185">Reference proteome</keyword>
<evidence type="ECO:0000259" key="6">
    <source>
        <dbReference type="SMART" id="SM01027"/>
    </source>
</evidence>
<dbReference type="Pfam" id="PF16661">
    <property type="entry name" value="Lactamase_B_6"/>
    <property type="match status" value="1"/>
</dbReference>
<reference evidence="9" key="1">
    <citation type="submission" date="2017-02" db="UniProtKB">
        <authorList>
            <consortium name="WormBaseParasite"/>
        </authorList>
    </citation>
    <scope>IDENTIFICATION</scope>
</reference>
<dbReference type="AlphaFoldDB" id="A0A0N4UX21"/>
<dbReference type="PANTHER" id="PTHR46094">
    <property type="entry name" value="INTEGRATOR COMPLEX SUBUNIT 9"/>
    <property type="match status" value="1"/>
</dbReference>
<dbReference type="EMBL" id="UXUI01007264">
    <property type="protein sequence ID" value="VDD86627.1"/>
    <property type="molecule type" value="Genomic_DNA"/>
</dbReference>
<dbReference type="Proteomes" id="UP000274131">
    <property type="component" value="Unassembled WGS sequence"/>
</dbReference>
<comment type="similarity">
    <text evidence="3">Belongs to the metallo-beta-lactamase superfamily. RNA-metabolizing metallo-beta-lactamase-like family. INTS9 subfamily.</text>
</comment>
<feature type="domain" description="Beta-Casp" evidence="6">
    <location>
        <begin position="337"/>
        <end position="466"/>
    </location>
</feature>
<evidence type="ECO:0000256" key="5">
    <source>
        <dbReference type="ARBA" id="ARBA00023242"/>
    </source>
</evidence>
<dbReference type="OrthoDB" id="5600060at2759"/>
<accession>A0A0N4UX21</accession>
<proteinExistence type="inferred from homology"/>
<comment type="subcellular location">
    <subcellularLocation>
        <location evidence="2">Cytoplasm</location>
    </subcellularLocation>
    <subcellularLocation>
        <location evidence="1">Nucleus</location>
    </subcellularLocation>
</comment>
<dbReference type="SMART" id="SM01027">
    <property type="entry name" value="Beta-Casp"/>
    <property type="match status" value="1"/>
</dbReference>
<dbReference type="SUPFAM" id="SSF56281">
    <property type="entry name" value="Metallo-hydrolase/oxidoreductase"/>
    <property type="match status" value="1"/>
</dbReference>
<dbReference type="GO" id="GO:0034472">
    <property type="term" value="P:snRNA 3'-end processing"/>
    <property type="evidence" value="ECO:0007669"/>
    <property type="project" value="TreeGrafter"/>
</dbReference>
<evidence type="ECO:0000256" key="2">
    <source>
        <dbReference type="ARBA" id="ARBA00004496"/>
    </source>
</evidence>
<dbReference type="STRING" id="51028.A0A0N4UX21"/>
<dbReference type="InterPro" id="IPR001279">
    <property type="entry name" value="Metallo-B-lactamas"/>
</dbReference>
<dbReference type="Pfam" id="PF10996">
    <property type="entry name" value="Beta-Casp"/>
    <property type="match status" value="1"/>
</dbReference>
<evidence type="ECO:0000256" key="1">
    <source>
        <dbReference type="ARBA" id="ARBA00004123"/>
    </source>
</evidence>
<dbReference type="GO" id="GO:0032039">
    <property type="term" value="C:integrator complex"/>
    <property type="evidence" value="ECO:0007669"/>
    <property type="project" value="InterPro"/>
</dbReference>
<evidence type="ECO:0000313" key="7">
    <source>
        <dbReference type="EMBL" id="VDD86627.1"/>
    </source>
</evidence>
<evidence type="ECO:0000256" key="3">
    <source>
        <dbReference type="ARBA" id="ARBA00006861"/>
    </source>
</evidence>
<dbReference type="PANTHER" id="PTHR46094:SF1">
    <property type="entry name" value="INTEGRATOR COMPLEX SUBUNIT 9"/>
    <property type="match status" value="1"/>
</dbReference>